<organism evidence="3 4">
    <name type="scientific">Erwinia psidii</name>
    <dbReference type="NCBI Taxonomy" id="69224"/>
    <lineage>
        <taxon>Bacteria</taxon>
        <taxon>Pseudomonadati</taxon>
        <taxon>Pseudomonadota</taxon>
        <taxon>Gammaproteobacteria</taxon>
        <taxon>Enterobacterales</taxon>
        <taxon>Erwiniaceae</taxon>
        <taxon>Erwinia</taxon>
    </lineage>
</organism>
<comment type="subcellular location">
    <subcellularLocation>
        <location evidence="1">Membrane</location>
        <topology evidence="1">Multi-pass membrane protein</topology>
    </subcellularLocation>
</comment>
<dbReference type="GO" id="GO:0022900">
    <property type="term" value="P:electron transport chain"/>
    <property type="evidence" value="ECO:0007669"/>
    <property type="project" value="InterPro"/>
</dbReference>
<dbReference type="EMBL" id="RHHM01000008">
    <property type="protein sequence ID" value="RQM38052.1"/>
    <property type="molecule type" value="Genomic_DNA"/>
</dbReference>
<proteinExistence type="predicted"/>
<evidence type="ECO:0000256" key="1">
    <source>
        <dbReference type="ARBA" id="ARBA00004141"/>
    </source>
</evidence>
<dbReference type="AlphaFoldDB" id="A0A3N6TS25"/>
<evidence type="ECO:0000259" key="2">
    <source>
        <dbReference type="PROSITE" id="PS50999"/>
    </source>
</evidence>
<dbReference type="RefSeq" id="WP_124233403.1">
    <property type="nucleotide sequence ID" value="NZ_RHHM01000008.1"/>
</dbReference>
<sequence length="395" mass="45606">MDLFYIIVITFFIIRAIALILTWYKLKRSGSPSVLQQGSSQKIWFILPALNEAKIAEETVSYYYELIKPYSQQCELVIITSPETGENSTYKCIQRLQEAYPITLKHDRLSQSKQEKLNRIYSEIKANSPQPFWIFVFDFDARPSPTLIERAIAETRAGQGTEMIQAIPVTTAAPGMGWFSSLSVLNHLYRVLFVESFLNHFKWKYYLRLGMGACLLIRSTALDRTGGFPKYSDDIELGYRLDLLTVRRKTIMEYPTMTPVNAFGSYLKQYSKIMLGVLSLKRVFHDIPGSKAYTATTKLVTYSTNFLSLFVFLLTVIFSAMRMNGFYVLAYWLAEFCIQIFIISYFRKIITFPTPGMTLLHLIISPFSRPVLQAITLSYFLTVNDRYVKNYSTER</sequence>
<feature type="domain" description="Cytochrome oxidase subunit II transmembrane region profile" evidence="2">
    <location>
        <begin position="1"/>
        <end position="70"/>
    </location>
</feature>
<dbReference type="Proteomes" id="UP000279457">
    <property type="component" value="Unassembled WGS sequence"/>
</dbReference>
<gene>
    <name evidence="3" type="ORF">EB241_12300</name>
</gene>
<dbReference type="GO" id="GO:0016740">
    <property type="term" value="F:transferase activity"/>
    <property type="evidence" value="ECO:0007669"/>
    <property type="project" value="UniProtKB-KW"/>
</dbReference>
<keyword evidence="3" id="KW-0808">Transferase</keyword>
<reference evidence="3 4" key="1">
    <citation type="submission" date="2018-10" db="EMBL/GenBank/DDBJ databases">
        <title>Draft genome sequence for the type isolate of Erwinia psidii, agent causal of bacterial blight in guava (Psidium guajava) and wilt and die-back of Eucalyptus spp.</title>
        <authorList>
            <person name="Hermenegildo P.S."/>
            <person name="Santos S.A."/>
            <person name="Guimaraes L.M.S."/>
            <person name="Vidigal P.M.P."/>
            <person name="Pereira I.C."/>
            <person name="Badel J.L."/>
            <person name="Alfenas-Zerbini P."/>
            <person name="Ferreira M.A.S.V."/>
            <person name="Alfenas A.C."/>
        </authorList>
    </citation>
    <scope>NUCLEOTIDE SEQUENCE [LARGE SCALE GENOMIC DNA]</scope>
    <source>
        <strain evidence="3 4">IBSBF 435</strain>
    </source>
</reference>
<dbReference type="InterPro" id="IPR029044">
    <property type="entry name" value="Nucleotide-diphossugar_trans"/>
</dbReference>
<dbReference type="Gene3D" id="3.90.550.10">
    <property type="entry name" value="Spore Coat Polysaccharide Biosynthesis Protein SpsA, Chain A"/>
    <property type="match status" value="1"/>
</dbReference>
<dbReference type="InterPro" id="IPR011759">
    <property type="entry name" value="Cyt_c_oxidase_su2_TM_dom"/>
</dbReference>
<name>A0A3N6TS25_9GAMM</name>
<evidence type="ECO:0000313" key="4">
    <source>
        <dbReference type="Proteomes" id="UP000279457"/>
    </source>
</evidence>
<dbReference type="SUPFAM" id="SSF53448">
    <property type="entry name" value="Nucleotide-diphospho-sugar transferases"/>
    <property type="match status" value="1"/>
</dbReference>
<dbReference type="GO" id="GO:0016020">
    <property type="term" value="C:membrane"/>
    <property type="evidence" value="ECO:0007669"/>
    <property type="project" value="UniProtKB-SubCell"/>
</dbReference>
<keyword evidence="4" id="KW-1185">Reference proteome</keyword>
<comment type="caution">
    <text evidence="3">The sequence shown here is derived from an EMBL/GenBank/DDBJ whole genome shotgun (WGS) entry which is preliminary data.</text>
</comment>
<dbReference type="Pfam" id="PF13641">
    <property type="entry name" value="Glyco_tranf_2_3"/>
    <property type="match status" value="1"/>
</dbReference>
<dbReference type="PROSITE" id="PS50999">
    <property type="entry name" value="COX2_TM"/>
    <property type="match status" value="1"/>
</dbReference>
<accession>A0A3N6TS25</accession>
<evidence type="ECO:0000313" key="3">
    <source>
        <dbReference type="EMBL" id="RQM38052.1"/>
    </source>
</evidence>
<protein>
    <submittedName>
        <fullName evidence="3">Glycosyltransferase family 2 protein</fullName>
    </submittedName>
</protein>
<dbReference type="OrthoDB" id="9771846at2"/>